<dbReference type="InterPro" id="IPR011494">
    <property type="entry name" value="HIRA-like_C"/>
</dbReference>
<evidence type="ECO:0000313" key="9">
    <source>
        <dbReference type="Proteomes" id="UP000887563"/>
    </source>
</evidence>
<dbReference type="WBParaSite" id="Minc3s01207g21712">
    <property type="protein sequence ID" value="Minc3s01207g21712"/>
    <property type="gene ID" value="Minc3s01207g21712"/>
</dbReference>
<evidence type="ECO:0000256" key="2">
    <source>
        <dbReference type="ARBA" id="ARBA00007306"/>
    </source>
</evidence>
<dbReference type="PANTHER" id="PTHR13831:SF0">
    <property type="entry name" value="PROTEIN HIRA"/>
    <property type="match status" value="1"/>
</dbReference>
<feature type="compositionally biased region" description="Low complexity" evidence="7">
    <location>
        <begin position="1"/>
        <end position="18"/>
    </location>
</feature>
<dbReference type="InterPro" id="IPR036322">
    <property type="entry name" value="WD40_repeat_dom_sf"/>
</dbReference>
<reference evidence="10" key="1">
    <citation type="submission" date="2022-11" db="UniProtKB">
        <authorList>
            <consortium name="WormBaseParasite"/>
        </authorList>
    </citation>
    <scope>IDENTIFICATION</scope>
</reference>
<keyword evidence="5" id="KW-0156">Chromatin regulator</keyword>
<dbReference type="Pfam" id="PF07569">
    <property type="entry name" value="Hira"/>
    <property type="match status" value="1"/>
</dbReference>
<feature type="compositionally biased region" description="Polar residues" evidence="7">
    <location>
        <begin position="119"/>
        <end position="135"/>
    </location>
</feature>
<feature type="region of interest" description="Disordered" evidence="7">
    <location>
        <begin position="63"/>
        <end position="85"/>
    </location>
</feature>
<dbReference type="GO" id="GO:0006351">
    <property type="term" value="P:DNA-templated transcription"/>
    <property type="evidence" value="ECO:0007669"/>
    <property type="project" value="InterPro"/>
</dbReference>
<keyword evidence="6" id="KW-0539">Nucleus</keyword>
<evidence type="ECO:0000259" key="8">
    <source>
        <dbReference type="Pfam" id="PF07569"/>
    </source>
</evidence>
<dbReference type="GO" id="GO:0000417">
    <property type="term" value="C:HIR complex"/>
    <property type="evidence" value="ECO:0007669"/>
    <property type="project" value="TreeGrafter"/>
</dbReference>
<dbReference type="Proteomes" id="UP000887563">
    <property type="component" value="Unplaced"/>
</dbReference>
<dbReference type="InterPro" id="IPR031120">
    <property type="entry name" value="HIR1-like"/>
</dbReference>
<feature type="region of interest" description="Disordered" evidence="7">
    <location>
        <begin position="107"/>
        <end position="135"/>
    </location>
</feature>
<feature type="region of interest" description="Disordered" evidence="7">
    <location>
        <begin position="1"/>
        <end position="21"/>
    </location>
</feature>
<dbReference type="GO" id="GO:0005634">
    <property type="term" value="C:nucleus"/>
    <property type="evidence" value="ECO:0007669"/>
    <property type="project" value="UniProtKB-SubCell"/>
</dbReference>
<dbReference type="GO" id="GO:0031491">
    <property type="term" value="F:nucleosome binding"/>
    <property type="evidence" value="ECO:0007669"/>
    <property type="project" value="TreeGrafter"/>
</dbReference>
<accession>A0A914M5Z5</accession>
<evidence type="ECO:0000256" key="1">
    <source>
        <dbReference type="ARBA" id="ARBA00004123"/>
    </source>
</evidence>
<keyword evidence="4" id="KW-0677">Repeat</keyword>
<sequence length="590" mass="66029">MKRFNQQPNTPTTSNPIPIKRKIQPVFLGGIGGSGMTENSPSNTLFNSQLNIGINNLINSTTNLLGANSPQQQSSQQSSQQQQQPTRLFLNKVFEQNLNKQIINEQQKQVEEEKSKNNLNGINSNTSASIRPTQQTSSVNCLSVESLERNGQVEELTPLPQLKKLNSSAELTPLLRPSDLQNVPSSDSVAMATPQIQKFLCFAVPLSPTCSIDQILVKNSINTKKTLKYAKIQAKFARELRWTQTVASPILLLRANKFWTVCTLEDNNLMIFNTQSGITHLSLHTGATIAFLEIKSDFCLTISINGELSIWDLKKSSRILKTSVGTLLARHGAPIPSLKIVRLCLSTNGLPLIALSNGEVFLFSRSLNSWLCIIVGQQKCGGGLFDTCLSSLLTAMQFIANSLPNGLISLLIGKLQLINDKNKLPVNSQCEEMAASNEEAQLELLLRAVIYYFLFFRNGFIYSIPLPESIILFPESLIFFFSGEVLFLSIFLKAFELESREEYRFLAALYLQKLVKRGKKEKIVEFINDLKTNLSSFIQTETILEDIRPFINFNNEKSGETLVKNIFEGGEDINKLRSEKELERSFSWLC</sequence>
<protein>
    <submittedName>
        <fullName evidence="10">Protein HIRA-like C-terminal domain-containing protein</fullName>
    </submittedName>
</protein>
<dbReference type="PANTHER" id="PTHR13831">
    <property type="entry name" value="MEMBER OF THE HIR1 FAMILY OF WD-REPEAT PROTEINS"/>
    <property type="match status" value="1"/>
</dbReference>
<dbReference type="GO" id="GO:0000785">
    <property type="term" value="C:chromatin"/>
    <property type="evidence" value="ECO:0007669"/>
    <property type="project" value="TreeGrafter"/>
</dbReference>
<comment type="similarity">
    <text evidence="2">Belongs to the WD repeat HIR1 family.</text>
</comment>
<feature type="domain" description="Protein HIRA-like C-terminal" evidence="8">
    <location>
        <begin position="284"/>
        <end position="373"/>
    </location>
</feature>
<dbReference type="GO" id="GO:0006338">
    <property type="term" value="P:chromatin remodeling"/>
    <property type="evidence" value="ECO:0007669"/>
    <property type="project" value="InterPro"/>
</dbReference>
<dbReference type="SUPFAM" id="SSF50978">
    <property type="entry name" value="WD40 repeat-like"/>
    <property type="match status" value="1"/>
</dbReference>
<keyword evidence="9" id="KW-1185">Reference proteome</keyword>
<evidence type="ECO:0000256" key="5">
    <source>
        <dbReference type="ARBA" id="ARBA00022853"/>
    </source>
</evidence>
<evidence type="ECO:0000256" key="4">
    <source>
        <dbReference type="ARBA" id="ARBA00022737"/>
    </source>
</evidence>
<comment type="subcellular location">
    <subcellularLocation>
        <location evidence="1">Nucleus</location>
    </subcellularLocation>
</comment>
<keyword evidence="3" id="KW-0853">WD repeat</keyword>
<evidence type="ECO:0000313" key="10">
    <source>
        <dbReference type="WBParaSite" id="Minc3s01207g21712"/>
    </source>
</evidence>
<name>A0A914M5Z5_MELIC</name>
<dbReference type="GO" id="GO:0006355">
    <property type="term" value="P:regulation of DNA-templated transcription"/>
    <property type="evidence" value="ECO:0007669"/>
    <property type="project" value="InterPro"/>
</dbReference>
<evidence type="ECO:0000256" key="7">
    <source>
        <dbReference type="SAM" id="MobiDB-lite"/>
    </source>
</evidence>
<proteinExistence type="inferred from homology"/>
<dbReference type="AlphaFoldDB" id="A0A914M5Z5"/>
<organism evidence="9 10">
    <name type="scientific">Meloidogyne incognita</name>
    <name type="common">Southern root-knot nematode worm</name>
    <name type="synonym">Oxyuris incognita</name>
    <dbReference type="NCBI Taxonomy" id="6306"/>
    <lineage>
        <taxon>Eukaryota</taxon>
        <taxon>Metazoa</taxon>
        <taxon>Ecdysozoa</taxon>
        <taxon>Nematoda</taxon>
        <taxon>Chromadorea</taxon>
        <taxon>Rhabditida</taxon>
        <taxon>Tylenchina</taxon>
        <taxon>Tylenchomorpha</taxon>
        <taxon>Tylenchoidea</taxon>
        <taxon>Meloidogynidae</taxon>
        <taxon>Meloidogyninae</taxon>
        <taxon>Meloidogyne</taxon>
        <taxon>Meloidogyne incognita group</taxon>
    </lineage>
</organism>
<evidence type="ECO:0000256" key="3">
    <source>
        <dbReference type="ARBA" id="ARBA00022574"/>
    </source>
</evidence>
<evidence type="ECO:0000256" key="6">
    <source>
        <dbReference type="ARBA" id="ARBA00023242"/>
    </source>
</evidence>